<organism evidence="3 4">
    <name type="scientific">Natronoarchaeum mannanilyticum</name>
    <dbReference type="NCBI Taxonomy" id="926360"/>
    <lineage>
        <taxon>Archaea</taxon>
        <taxon>Methanobacteriati</taxon>
        <taxon>Methanobacteriota</taxon>
        <taxon>Stenosarchaea group</taxon>
        <taxon>Halobacteria</taxon>
        <taxon>Halobacteriales</taxon>
        <taxon>Natronoarchaeaceae</taxon>
    </lineage>
</organism>
<protein>
    <recommendedName>
        <fullName evidence="2">Envelope protein N-terminal domain-containing protein</fullName>
    </recommendedName>
</protein>
<evidence type="ECO:0000313" key="3">
    <source>
        <dbReference type="EMBL" id="GAA0678881.1"/>
    </source>
</evidence>
<dbReference type="AlphaFoldDB" id="A0AAV3TD25"/>
<reference evidence="3 4" key="1">
    <citation type="journal article" date="2019" name="Int. J. Syst. Evol. Microbiol.">
        <title>The Global Catalogue of Microorganisms (GCM) 10K type strain sequencing project: providing services to taxonomists for standard genome sequencing and annotation.</title>
        <authorList>
            <consortium name="The Broad Institute Genomics Platform"/>
            <consortium name="The Broad Institute Genome Sequencing Center for Infectious Disease"/>
            <person name="Wu L."/>
            <person name="Ma J."/>
        </authorList>
    </citation>
    <scope>NUCLEOTIDE SEQUENCE [LARGE SCALE GENOMIC DNA]</scope>
    <source>
        <strain evidence="3 4">JCM 16328</strain>
    </source>
</reference>
<accession>A0AAV3TD25</accession>
<dbReference type="Pfam" id="PF26255">
    <property type="entry name" value="Viral_env_HRPV"/>
    <property type="match status" value="1"/>
</dbReference>
<evidence type="ECO:0000256" key="1">
    <source>
        <dbReference type="SAM" id="MobiDB-lite"/>
    </source>
</evidence>
<sequence>MNSESTNENERGTDRRTFLKGVGVTSAAAMTGGVASGTAAAESTTTSTSDSDGDWLDGFGFGGDNATASAKALGYTAIGPIAKEAGEFLYGQYQQEISERTAQQMELDHYAYVQQIKRTLQALIKENYNSIQLGQHKAVADAKWAVYEAMQNDAGVSTSGLKARQATFDAGAVFEKNFLVALEEAYAKLHSIRDLQVTHEGISDPHIWFYTDTDGDLNEDLHSLSDVDVTLMNGETFSTKAISTGAQHDSALKGYYVHPYFHGVSLSDGSDLSDHITDPRPDTNTGEYSLRYQHQYQWDNNGGHILGFEYDAYDSNNPAIQPFAVVENLDGIGDVLIGESQHLSMYVASILRERYITLANEMQTMGENAYEAYENGEIEPDDIIDPYMAAQNSAQSWRDTGHHGYAAFMAAMEGYSSDLSKTFKISYYDASDQTTSTLTGNLLADPDTMTASKTQTKTIDSWTFSDRLALSHDSEYFDHRTGYTVRHVDSSGTSTTLSEGDDYSISWQSGNENVVINSDGSNIGSVTEGSGSIEVDVTAKVSTSVTWKTGKTYSVSRDGQYVFAKSKDDGGGILSMDKGDEFTIEKMWNSDNQEITNVTAGTYNVQTRSTAGLYEQLRQILKAQQDLNQTNATVGGGSGSSNGFNLSQDQLLGLAAGVSGLGVLAYLFNGGNN</sequence>
<feature type="domain" description="Envelope protein N-terminal" evidence="2">
    <location>
        <begin position="93"/>
        <end position="412"/>
    </location>
</feature>
<evidence type="ECO:0000259" key="2">
    <source>
        <dbReference type="Pfam" id="PF26255"/>
    </source>
</evidence>
<dbReference type="InterPro" id="IPR006311">
    <property type="entry name" value="TAT_signal"/>
</dbReference>
<dbReference type="PROSITE" id="PS51318">
    <property type="entry name" value="TAT"/>
    <property type="match status" value="1"/>
</dbReference>
<dbReference type="Proteomes" id="UP001500420">
    <property type="component" value="Unassembled WGS sequence"/>
</dbReference>
<dbReference type="RefSeq" id="WP_343774782.1">
    <property type="nucleotide sequence ID" value="NZ_BAAADV010000007.1"/>
</dbReference>
<feature type="region of interest" description="Disordered" evidence="1">
    <location>
        <begin position="35"/>
        <end position="54"/>
    </location>
</feature>
<evidence type="ECO:0000313" key="4">
    <source>
        <dbReference type="Proteomes" id="UP001500420"/>
    </source>
</evidence>
<dbReference type="EMBL" id="BAAADV010000007">
    <property type="protein sequence ID" value="GAA0678881.1"/>
    <property type="molecule type" value="Genomic_DNA"/>
</dbReference>
<gene>
    <name evidence="3" type="ORF">GCM10009020_29100</name>
</gene>
<comment type="caution">
    <text evidence="3">The sequence shown here is derived from an EMBL/GenBank/DDBJ whole genome shotgun (WGS) entry which is preliminary data.</text>
</comment>
<proteinExistence type="predicted"/>
<name>A0AAV3TD25_9EURY</name>
<feature type="compositionally biased region" description="Low complexity" evidence="1">
    <location>
        <begin position="35"/>
        <end position="50"/>
    </location>
</feature>
<keyword evidence="4" id="KW-1185">Reference proteome</keyword>
<dbReference type="InterPro" id="IPR058677">
    <property type="entry name" value="ORF4_N"/>
</dbReference>